<evidence type="ECO:0000256" key="11">
    <source>
        <dbReference type="RuleBase" id="RU000488"/>
    </source>
</evidence>
<dbReference type="InterPro" id="IPR051028">
    <property type="entry name" value="Mito_Solute_Carrier"/>
</dbReference>
<evidence type="ECO:0000256" key="3">
    <source>
        <dbReference type="ARBA" id="ARBA00022448"/>
    </source>
</evidence>
<keyword evidence="14" id="KW-1185">Reference proteome</keyword>
<dbReference type="SUPFAM" id="SSF103506">
    <property type="entry name" value="Mitochondrial carrier"/>
    <property type="match status" value="1"/>
</dbReference>
<comment type="similarity">
    <text evidence="2 11">Belongs to the mitochondrial carrier (TC 2.A.29) family.</text>
</comment>
<comment type="caution">
    <text evidence="13">The sequence shown here is derived from an EMBL/GenBank/DDBJ whole genome shotgun (WGS) entry which is preliminary data.</text>
</comment>
<accession>A0ABR2W6D7</accession>
<feature type="transmembrane region" description="Helical" evidence="12">
    <location>
        <begin position="283"/>
        <end position="301"/>
    </location>
</feature>
<keyword evidence="7 12" id="KW-1133">Transmembrane helix</keyword>
<keyword evidence="5" id="KW-0677">Repeat</keyword>
<feature type="repeat" description="Solcar" evidence="10">
    <location>
        <begin position="219"/>
        <end position="307"/>
    </location>
</feature>
<evidence type="ECO:0000256" key="5">
    <source>
        <dbReference type="ARBA" id="ARBA00022737"/>
    </source>
</evidence>
<keyword evidence="8" id="KW-0496">Mitochondrion</keyword>
<dbReference type="EMBL" id="JASJQH010006980">
    <property type="protein sequence ID" value="KAK9721400.1"/>
    <property type="molecule type" value="Genomic_DNA"/>
</dbReference>
<evidence type="ECO:0000256" key="9">
    <source>
        <dbReference type="ARBA" id="ARBA00023136"/>
    </source>
</evidence>
<dbReference type="PROSITE" id="PS50920">
    <property type="entry name" value="SOLCAR"/>
    <property type="match status" value="3"/>
</dbReference>
<name>A0ABR2W6D7_9FUNG</name>
<sequence>MSTTAGTVSISPVTLPKNESATKKLVLKLFNGAIAGVVGTLIIYPLDMVKTRLQSQKPDAFGNLRYKGGVHCFKTIVQAEGARGLYRGLVPNLIGITPEKAIKLAVNDYAREYLAKSNNVDPEHLPIHLGMLAGATAGFCQVIATNPMEIVKIQMQVAGADLKPGQPRATAIQVVQKLGLRGVYKGTPATLLRDVPFSILFFPSHAYLKTLCADSNGNVSFPAVFGSGIVAGVFAAGAVTPADVIKTRLQVAPKPGDPVYRGFAHCFKEVVRNEGPAALFKGVVPRCMIVAPLFGFALLTYEAQQRYLKI</sequence>
<evidence type="ECO:0000256" key="10">
    <source>
        <dbReference type="PROSITE-ProRule" id="PRU00282"/>
    </source>
</evidence>
<evidence type="ECO:0000256" key="4">
    <source>
        <dbReference type="ARBA" id="ARBA00022692"/>
    </source>
</evidence>
<evidence type="ECO:0000256" key="7">
    <source>
        <dbReference type="ARBA" id="ARBA00022989"/>
    </source>
</evidence>
<dbReference type="Proteomes" id="UP001479436">
    <property type="component" value="Unassembled WGS sequence"/>
</dbReference>
<protein>
    <submittedName>
        <fullName evidence="13">Mitochondrial aspartate-glutamate transporter agc1</fullName>
    </submittedName>
</protein>
<dbReference type="Pfam" id="PF00153">
    <property type="entry name" value="Mito_carr"/>
    <property type="match status" value="3"/>
</dbReference>
<evidence type="ECO:0000313" key="13">
    <source>
        <dbReference type="EMBL" id="KAK9721400.1"/>
    </source>
</evidence>
<dbReference type="InterPro" id="IPR023395">
    <property type="entry name" value="MCP_dom_sf"/>
</dbReference>
<evidence type="ECO:0000256" key="6">
    <source>
        <dbReference type="ARBA" id="ARBA00022792"/>
    </source>
</evidence>
<keyword evidence="4 10" id="KW-0812">Transmembrane</keyword>
<dbReference type="InterPro" id="IPR002067">
    <property type="entry name" value="MCP"/>
</dbReference>
<feature type="transmembrane region" description="Helical" evidence="12">
    <location>
        <begin position="25"/>
        <end position="46"/>
    </location>
</feature>
<feature type="repeat" description="Solcar" evidence="10">
    <location>
        <begin position="125"/>
        <end position="211"/>
    </location>
</feature>
<evidence type="ECO:0000256" key="2">
    <source>
        <dbReference type="ARBA" id="ARBA00006375"/>
    </source>
</evidence>
<dbReference type="Gene3D" id="1.50.40.10">
    <property type="entry name" value="Mitochondrial carrier domain"/>
    <property type="match status" value="1"/>
</dbReference>
<evidence type="ECO:0000256" key="1">
    <source>
        <dbReference type="ARBA" id="ARBA00004448"/>
    </source>
</evidence>
<organism evidence="13 14">
    <name type="scientific">Basidiobolus ranarum</name>
    <dbReference type="NCBI Taxonomy" id="34480"/>
    <lineage>
        <taxon>Eukaryota</taxon>
        <taxon>Fungi</taxon>
        <taxon>Fungi incertae sedis</taxon>
        <taxon>Zoopagomycota</taxon>
        <taxon>Entomophthoromycotina</taxon>
        <taxon>Basidiobolomycetes</taxon>
        <taxon>Basidiobolales</taxon>
        <taxon>Basidiobolaceae</taxon>
        <taxon>Basidiobolus</taxon>
    </lineage>
</organism>
<feature type="repeat" description="Solcar" evidence="10">
    <location>
        <begin position="23"/>
        <end position="113"/>
    </location>
</feature>
<evidence type="ECO:0000256" key="12">
    <source>
        <dbReference type="SAM" id="Phobius"/>
    </source>
</evidence>
<keyword evidence="6" id="KW-0999">Mitochondrion inner membrane</keyword>
<reference evidence="13 14" key="1">
    <citation type="submission" date="2023-04" db="EMBL/GenBank/DDBJ databases">
        <title>Genome of Basidiobolus ranarum AG-B5.</title>
        <authorList>
            <person name="Stajich J.E."/>
            <person name="Carter-House D."/>
            <person name="Gryganskyi A."/>
        </authorList>
    </citation>
    <scope>NUCLEOTIDE SEQUENCE [LARGE SCALE GENOMIC DNA]</scope>
    <source>
        <strain evidence="13 14">AG-B5</strain>
    </source>
</reference>
<evidence type="ECO:0000256" key="8">
    <source>
        <dbReference type="ARBA" id="ARBA00023128"/>
    </source>
</evidence>
<proteinExistence type="inferred from homology"/>
<comment type="subcellular location">
    <subcellularLocation>
        <location evidence="1">Mitochondrion inner membrane</location>
        <topology evidence="1">Multi-pass membrane protein</topology>
    </subcellularLocation>
</comment>
<keyword evidence="3 11" id="KW-0813">Transport</keyword>
<dbReference type="PANTHER" id="PTHR45678:SF15">
    <property type="entry name" value="MITOCHONDRIAL SUBSTRATE CARRIER FAMILY PROTEIN X"/>
    <property type="match status" value="1"/>
</dbReference>
<dbReference type="InterPro" id="IPR018108">
    <property type="entry name" value="MCP_transmembrane"/>
</dbReference>
<keyword evidence="9 10" id="KW-0472">Membrane</keyword>
<feature type="transmembrane region" description="Helical" evidence="12">
    <location>
        <begin position="219"/>
        <end position="239"/>
    </location>
</feature>
<dbReference type="PRINTS" id="PR00926">
    <property type="entry name" value="MITOCARRIER"/>
</dbReference>
<evidence type="ECO:0000313" key="14">
    <source>
        <dbReference type="Proteomes" id="UP001479436"/>
    </source>
</evidence>
<dbReference type="PANTHER" id="PTHR45678">
    <property type="entry name" value="MITOCHONDRIAL 2-OXODICARBOXYLATE CARRIER 1-RELATED"/>
    <property type="match status" value="1"/>
</dbReference>
<gene>
    <name evidence="13" type="primary">AGC1_1</name>
    <name evidence="13" type="ORF">K7432_003430</name>
</gene>